<name>A0AAE3QVF1_9BACT</name>
<proteinExistence type="predicted"/>
<gene>
    <name evidence="1" type="ORF">QNI16_23680</name>
</gene>
<dbReference type="Pfam" id="PF12244">
    <property type="entry name" value="DUF3606"/>
    <property type="match status" value="1"/>
</dbReference>
<dbReference type="EMBL" id="JASJOS010000011">
    <property type="protein sequence ID" value="MDJ1483519.1"/>
    <property type="molecule type" value="Genomic_DNA"/>
</dbReference>
<sequence>MNKIRPFISSDIDLSNTWQVIKWCVELRCNSEKLQMAVNKVGTSPDAVRDYLKRGII</sequence>
<evidence type="ECO:0000313" key="2">
    <source>
        <dbReference type="Proteomes" id="UP001241110"/>
    </source>
</evidence>
<evidence type="ECO:0000313" key="1">
    <source>
        <dbReference type="EMBL" id="MDJ1483519.1"/>
    </source>
</evidence>
<accession>A0AAE3QVF1</accession>
<organism evidence="1 2">
    <name type="scientific">Xanthocytophaga flava</name>
    <dbReference type="NCBI Taxonomy" id="3048013"/>
    <lineage>
        <taxon>Bacteria</taxon>
        <taxon>Pseudomonadati</taxon>
        <taxon>Bacteroidota</taxon>
        <taxon>Cytophagia</taxon>
        <taxon>Cytophagales</taxon>
        <taxon>Rhodocytophagaceae</taxon>
        <taxon>Xanthocytophaga</taxon>
    </lineage>
</organism>
<dbReference type="AlphaFoldDB" id="A0AAE3QVF1"/>
<dbReference type="Proteomes" id="UP001241110">
    <property type="component" value="Unassembled WGS sequence"/>
</dbReference>
<reference evidence="1" key="1">
    <citation type="submission" date="2023-05" db="EMBL/GenBank/DDBJ databases">
        <authorList>
            <person name="Zhang X."/>
        </authorList>
    </citation>
    <scope>NUCLEOTIDE SEQUENCE</scope>
    <source>
        <strain evidence="1">YF14B1</strain>
    </source>
</reference>
<dbReference type="InterPro" id="IPR022037">
    <property type="entry name" value="DUF3606"/>
</dbReference>
<comment type="caution">
    <text evidence="1">The sequence shown here is derived from an EMBL/GenBank/DDBJ whole genome shotgun (WGS) entry which is preliminary data.</text>
</comment>
<protein>
    <submittedName>
        <fullName evidence="1">DUF3606 domain-containing protein</fullName>
    </submittedName>
</protein>
<dbReference type="RefSeq" id="WP_313983485.1">
    <property type="nucleotide sequence ID" value="NZ_JASJOS010000011.1"/>
</dbReference>